<keyword evidence="1" id="KW-0812">Transmembrane</keyword>
<dbReference type="EMBL" id="DVNH01000006">
    <property type="protein sequence ID" value="HIU51176.1"/>
    <property type="molecule type" value="Genomic_DNA"/>
</dbReference>
<gene>
    <name evidence="2" type="ORF">IAB70_00900</name>
</gene>
<organism evidence="2 3">
    <name type="scientific">Candidatus Merdicola faecigallinarum</name>
    <dbReference type="NCBI Taxonomy" id="2840862"/>
    <lineage>
        <taxon>Bacteria</taxon>
        <taxon>Bacillati</taxon>
        <taxon>Bacillota</taxon>
        <taxon>Clostridia</taxon>
        <taxon>Candidatus Merdicola</taxon>
    </lineage>
</organism>
<name>A0A9D1M0A0_9FIRM</name>
<evidence type="ECO:0000313" key="2">
    <source>
        <dbReference type="EMBL" id="HIU51176.1"/>
    </source>
</evidence>
<keyword evidence="1" id="KW-1133">Transmembrane helix</keyword>
<evidence type="ECO:0000313" key="3">
    <source>
        <dbReference type="Proteomes" id="UP000824093"/>
    </source>
</evidence>
<accession>A0A9D1M0A0</accession>
<sequence>MEYAKDKIFDIHYNEKKNTLVLGKERTSFFSRIFKTHKLIKIIIMLTVILSIANILCIYNFFSILSKI</sequence>
<dbReference type="AlphaFoldDB" id="A0A9D1M0A0"/>
<dbReference type="Proteomes" id="UP000824093">
    <property type="component" value="Unassembled WGS sequence"/>
</dbReference>
<reference evidence="2" key="2">
    <citation type="journal article" date="2021" name="PeerJ">
        <title>Extensive microbial diversity within the chicken gut microbiome revealed by metagenomics and culture.</title>
        <authorList>
            <person name="Gilroy R."/>
            <person name="Ravi A."/>
            <person name="Getino M."/>
            <person name="Pursley I."/>
            <person name="Horton D.L."/>
            <person name="Alikhan N.F."/>
            <person name="Baker D."/>
            <person name="Gharbi K."/>
            <person name="Hall N."/>
            <person name="Watson M."/>
            <person name="Adriaenssens E.M."/>
            <person name="Foster-Nyarko E."/>
            <person name="Jarju S."/>
            <person name="Secka A."/>
            <person name="Antonio M."/>
            <person name="Oren A."/>
            <person name="Chaudhuri R.R."/>
            <person name="La Ragione R."/>
            <person name="Hildebrand F."/>
            <person name="Pallen M.J."/>
        </authorList>
    </citation>
    <scope>NUCLEOTIDE SEQUENCE</scope>
    <source>
        <strain evidence="2">CHK195-15760</strain>
    </source>
</reference>
<proteinExistence type="predicted"/>
<protein>
    <submittedName>
        <fullName evidence="2">Uncharacterized protein</fullName>
    </submittedName>
</protein>
<comment type="caution">
    <text evidence="2">The sequence shown here is derived from an EMBL/GenBank/DDBJ whole genome shotgun (WGS) entry which is preliminary data.</text>
</comment>
<keyword evidence="1" id="KW-0472">Membrane</keyword>
<evidence type="ECO:0000256" key="1">
    <source>
        <dbReference type="SAM" id="Phobius"/>
    </source>
</evidence>
<reference evidence="2" key="1">
    <citation type="submission" date="2020-10" db="EMBL/GenBank/DDBJ databases">
        <authorList>
            <person name="Gilroy R."/>
        </authorList>
    </citation>
    <scope>NUCLEOTIDE SEQUENCE</scope>
    <source>
        <strain evidence="2">CHK195-15760</strain>
    </source>
</reference>
<feature type="transmembrane region" description="Helical" evidence="1">
    <location>
        <begin position="39"/>
        <end position="62"/>
    </location>
</feature>